<feature type="domain" description="FAD dependent oxidoreductase" evidence="2">
    <location>
        <begin position="8"/>
        <end position="74"/>
    </location>
</feature>
<dbReference type="eggNOG" id="COG0665">
    <property type="taxonomic scope" value="Bacteria"/>
</dbReference>
<dbReference type="AlphaFoldDB" id="N4WM56"/>
<evidence type="ECO:0000259" key="2">
    <source>
        <dbReference type="Pfam" id="PF01266"/>
    </source>
</evidence>
<dbReference type="Gene3D" id="3.50.50.60">
    <property type="entry name" value="FAD/NAD(P)-binding domain"/>
    <property type="match status" value="1"/>
</dbReference>
<accession>N4WM56</accession>
<name>N4WM56_9BACI</name>
<dbReference type="PATRIC" id="fig|1308866.3.peg.3083"/>
<protein>
    <submittedName>
        <fullName evidence="3">Glycine oxidase</fullName>
    </submittedName>
</protein>
<dbReference type="EMBL" id="APML01000089">
    <property type="protein sequence ID" value="ENH95575.1"/>
    <property type="molecule type" value="Genomic_DNA"/>
</dbReference>
<reference evidence="3 4" key="1">
    <citation type="submission" date="2013-03" db="EMBL/GenBank/DDBJ databases">
        <title>Draft genome sequence of Gracibacillus halophilus YIM-C55.5, a moderately halophilic and thermophilic organism from the Xiaochaidamu salt lake.</title>
        <authorList>
            <person name="Sugumar T."/>
            <person name="Polireddy D.R."/>
            <person name="Antony A."/>
            <person name="Madhava Y.R."/>
            <person name="Sivakumar N."/>
        </authorList>
    </citation>
    <scope>NUCLEOTIDE SEQUENCE [LARGE SCALE GENOMIC DNA]</scope>
    <source>
        <strain evidence="3 4">YIM-C55.5</strain>
    </source>
</reference>
<organism evidence="3 4">
    <name type="scientific">Gracilibacillus halophilus YIM-C55.5</name>
    <dbReference type="NCBI Taxonomy" id="1308866"/>
    <lineage>
        <taxon>Bacteria</taxon>
        <taxon>Bacillati</taxon>
        <taxon>Bacillota</taxon>
        <taxon>Bacilli</taxon>
        <taxon>Bacillales</taxon>
        <taxon>Bacillaceae</taxon>
        <taxon>Gracilibacillus</taxon>
    </lineage>
</organism>
<dbReference type="STRING" id="1308866.J416_15327"/>
<proteinExistence type="predicted"/>
<dbReference type="InterPro" id="IPR036188">
    <property type="entry name" value="FAD/NAD-bd_sf"/>
</dbReference>
<dbReference type="PANTHER" id="PTHR13847">
    <property type="entry name" value="SARCOSINE DEHYDROGENASE-RELATED"/>
    <property type="match status" value="1"/>
</dbReference>
<evidence type="ECO:0000313" key="4">
    <source>
        <dbReference type="Proteomes" id="UP000012283"/>
    </source>
</evidence>
<dbReference type="GO" id="GO:0005737">
    <property type="term" value="C:cytoplasm"/>
    <property type="evidence" value="ECO:0007669"/>
    <property type="project" value="TreeGrafter"/>
</dbReference>
<dbReference type="Proteomes" id="UP000012283">
    <property type="component" value="Unassembled WGS sequence"/>
</dbReference>
<evidence type="ECO:0000313" key="3">
    <source>
        <dbReference type="EMBL" id="ENH95575.1"/>
    </source>
</evidence>
<dbReference type="PANTHER" id="PTHR13847:SF289">
    <property type="entry name" value="GLYCINE OXIDASE"/>
    <property type="match status" value="1"/>
</dbReference>
<sequence>MKNRYDQIVVGGGVIGLSIAYQLAKRGYSVLVLEKNRVGQEASRAAAGMLGAQVEFHEDSPLFQFARKSRRMYRS</sequence>
<dbReference type="Pfam" id="PF01266">
    <property type="entry name" value="DAO"/>
    <property type="match status" value="1"/>
</dbReference>
<dbReference type="RefSeq" id="WP_003474861.1">
    <property type="nucleotide sequence ID" value="NZ_APML01000089.1"/>
</dbReference>
<keyword evidence="4" id="KW-1185">Reference proteome</keyword>
<comment type="caution">
    <text evidence="3">The sequence shown here is derived from an EMBL/GenBank/DDBJ whole genome shotgun (WGS) entry which is preliminary data.</text>
</comment>
<dbReference type="GO" id="GO:0016491">
    <property type="term" value="F:oxidoreductase activity"/>
    <property type="evidence" value="ECO:0007669"/>
    <property type="project" value="UniProtKB-KW"/>
</dbReference>
<keyword evidence="1" id="KW-0560">Oxidoreductase</keyword>
<evidence type="ECO:0000256" key="1">
    <source>
        <dbReference type="ARBA" id="ARBA00023002"/>
    </source>
</evidence>
<gene>
    <name evidence="3" type="ORF">J416_15327</name>
</gene>
<dbReference type="SUPFAM" id="SSF51905">
    <property type="entry name" value="FAD/NAD(P)-binding domain"/>
    <property type="match status" value="1"/>
</dbReference>
<dbReference type="InterPro" id="IPR006076">
    <property type="entry name" value="FAD-dep_OxRdtase"/>
</dbReference>